<dbReference type="Pfam" id="PF09312">
    <property type="entry name" value="SurA_N"/>
    <property type="match status" value="1"/>
</dbReference>
<keyword evidence="6 9" id="KW-0413">Isomerase</keyword>
<feature type="signal peptide" evidence="10">
    <location>
        <begin position="1"/>
        <end position="40"/>
    </location>
</feature>
<feature type="chain" id="PRO_5012164755" description="Parvulin-like PPIase" evidence="10">
    <location>
        <begin position="41"/>
        <end position="473"/>
    </location>
</feature>
<dbReference type="Proteomes" id="UP000200980">
    <property type="component" value="Unassembled WGS sequence"/>
</dbReference>
<dbReference type="Gene3D" id="1.10.4030.10">
    <property type="entry name" value="Porin chaperone SurA, peptide-binding domain"/>
    <property type="match status" value="1"/>
</dbReference>
<proteinExistence type="predicted"/>
<accession>A0A1S8GQU2</accession>
<dbReference type="InterPro" id="IPR015391">
    <property type="entry name" value="SurA_N"/>
</dbReference>
<evidence type="ECO:0000256" key="6">
    <source>
        <dbReference type="ARBA" id="ARBA00023235"/>
    </source>
</evidence>
<evidence type="ECO:0000256" key="3">
    <source>
        <dbReference type="ARBA" id="ARBA00022764"/>
    </source>
</evidence>
<dbReference type="PANTHER" id="PTHR47637">
    <property type="entry name" value="CHAPERONE SURA"/>
    <property type="match status" value="1"/>
</dbReference>
<evidence type="ECO:0000256" key="10">
    <source>
        <dbReference type="SAM" id="SignalP"/>
    </source>
</evidence>
<evidence type="ECO:0000259" key="11">
    <source>
        <dbReference type="PROSITE" id="PS50198"/>
    </source>
</evidence>
<dbReference type="PANTHER" id="PTHR47637:SF1">
    <property type="entry name" value="CHAPERONE SURA"/>
    <property type="match status" value="1"/>
</dbReference>
<evidence type="ECO:0000256" key="4">
    <source>
        <dbReference type="ARBA" id="ARBA00023110"/>
    </source>
</evidence>
<evidence type="ECO:0000313" key="12">
    <source>
        <dbReference type="EMBL" id="OOL19055.1"/>
    </source>
</evidence>
<keyword evidence="2 10" id="KW-0732">Signal</keyword>
<dbReference type="InterPro" id="IPR046357">
    <property type="entry name" value="PPIase_dom_sf"/>
</dbReference>
<evidence type="ECO:0000256" key="9">
    <source>
        <dbReference type="PROSITE-ProRule" id="PRU00278"/>
    </source>
</evidence>
<dbReference type="InterPro" id="IPR027304">
    <property type="entry name" value="Trigger_fact/SurA_dom_sf"/>
</dbReference>
<reference evidence="12 13" key="1">
    <citation type="journal article" date="2016" name="PLoS ONE">
        <title>Whole-Genome Sequence Analysis of Bombella intestini LMG 28161T, a Novel Acetic Acid Bacterium Isolated from the Crop of a Red-Tailed Bumble Bee, Bombus lapidarius.</title>
        <authorList>
            <person name="Li L."/>
            <person name="Illeghems K."/>
            <person name="Van Kerrebroeck S."/>
            <person name="Borremans W."/>
            <person name="Cleenwerck I."/>
            <person name="Smagghe G."/>
            <person name="De Vuyst L."/>
            <person name="Vandamme P."/>
        </authorList>
    </citation>
    <scope>NUCLEOTIDE SEQUENCE [LARGE SCALE GENOMIC DNA]</scope>
    <source>
        <strain evidence="12 13">R-52487</strain>
    </source>
</reference>
<evidence type="ECO:0000256" key="2">
    <source>
        <dbReference type="ARBA" id="ARBA00022729"/>
    </source>
</evidence>
<name>A0A1S8GQU2_9PROT</name>
<keyword evidence="3" id="KW-0574">Periplasm</keyword>
<protein>
    <recommendedName>
        <fullName evidence="1">Parvulin-like PPIase</fullName>
    </recommendedName>
    <alternativeName>
        <fullName evidence="7">Peptidyl-prolyl cis-trans isomerase plp</fullName>
    </alternativeName>
    <alternativeName>
        <fullName evidence="8">Rotamase plp</fullName>
    </alternativeName>
</protein>
<dbReference type="EMBL" id="JATM01000002">
    <property type="protein sequence ID" value="OOL19055.1"/>
    <property type="molecule type" value="Genomic_DNA"/>
</dbReference>
<dbReference type="SUPFAM" id="SSF109998">
    <property type="entry name" value="Triger factor/SurA peptide-binding domain-like"/>
    <property type="match status" value="1"/>
</dbReference>
<keyword evidence="5" id="KW-0143">Chaperone</keyword>
<feature type="domain" description="PpiC" evidence="11">
    <location>
        <begin position="212"/>
        <end position="310"/>
    </location>
</feature>
<dbReference type="AlphaFoldDB" id="A0A1S8GQU2"/>
<dbReference type="Gene3D" id="3.10.50.40">
    <property type="match status" value="1"/>
</dbReference>
<dbReference type="SUPFAM" id="SSF54534">
    <property type="entry name" value="FKBP-like"/>
    <property type="match status" value="1"/>
</dbReference>
<gene>
    <name evidence="12" type="ORF">AL01_04865</name>
</gene>
<dbReference type="Pfam" id="PF00639">
    <property type="entry name" value="Rotamase"/>
    <property type="match status" value="1"/>
</dbReference>
<sequence>MSRYVRKLILTMPFYSRLFRSTLLSLTACTALMASGTALAAHHRQAADKQKSAVAPSTQADSSSALTEDQIIAIVNGQILTQRDVEDRARLFAVSTGLPLTTEIMTRMRSQLINQLIDERLKMQEILGRHINVEPEQIAEAIHTIEARNGMPENALRNRLKADGISLTTLIDQLRVQIGWMQVLRENLGIRNRVTPLQITQREEALQNESGRPQYFISEIFIPVVDPRHDETELSFVKTIITQLRNGAPFPIVAAQFSQDQSALQGGSRGWMQEDNIEPEVLSVIKQMPENAISNPIKVPGGYEIVTVHARRTIGKQMGTLLNMRQAFFPFNSQLNPAEPTDQQKLSLQKALHASQTIKSCNEMEALNASLGNTRPSNPGLQIAERLAPQMKQVVDKIPTGHVSRPLVAPDGIALIMICSRDQRNLAQQTPGQIADQLMNERVEQASQQLQRSLRRHAIIKLRPAAKTVLSHE</sequence>
<evidence type="ECO:0000256" key="1">
    <source>
        <dbReference type="ARBA" id="ARBA00018370"/>
    </source>
</evidence>
<comment type="caution">
    <text evidence="12">The sequence shown here is derived from an EMBL/GenBank/DDBJ whole genome shotgun (WGS) entry which is preliminary data.</text>
</comment>
<evidence type="ECO:0000256" key="7">
    <source>
        <dbReference type="ARBA" id="ARBA00030642"/>
    </source>
</evidence>
<dbReference type="PROSITE" id="PS50198">
    <property type="entry name" value="PPIC_PPIASE_2"/>
    <property type="match status" value="1"/>
</dbReference>
<keyword evidence="13" id="KW-1185">Reference proteome</keyword>
<organism evidence="12 13">
    <name type="scientific">Bombella intestini</name>
    <dbReference type="NCBI Taxonomy" id="1539051"/>
    <lineage>
        <taxon>Bacteria</taxon>
        <taxon>Pseudomonadati</taxon>
        <taxon>Pseudomonadota</taxon>
        <taxon>Alphaproteobacteria</taxon>
        <taxon>Acetobacterales</taxon>
        <taxon>Acetobacteraceae</taxon>
        <taxon>Bombella</taxon>
    </lineage>
</organism>
<evidence type="ECO:0000256" key="8">
    <source>
        <dbReference type="ARBA" id="ARBA00031484"/>
    </source>
</evidence>
<dbReference type="InterPro" id="IPR050280">
    <property type="entry name" value="OMP_Chaperone_SurA"/>
</dbReference>
<evidence type="ECO:0000256" key="5">
    <source>
        <dbReference type="ARBA" id="ARBA00023186"/>
    </source>
</evidence>
<dbReference type="GO" id="GO:0003755">
    <property type="term" value="F:peptidyl-prolyl cis-trans isomerase activity"/>
    <property type="evidence" value="ECO:0007669"/>
    <property type="project" value="UniProtKB-KW"/>
</dbReference>
<keyword evidence="4 9" id="KW-0697">Rotamase</keyword>
<dbReference type="InterPro" id="IPR000297">
    <property type="entry name" value="PPIase_PpiC"/>
</dbReference>
<evidence type="ECO:0000313" key="13">
    <source>
        <dbReference type="Proteomes" id="UP000200980"/>
    </source>
</evidence>
<dbReference type="STRING" id="1539051.AL01_04865"/>